<dbReference type="Proteomes" id="UP000790377">
    <property type="component" value="Unassembled WGS sequence"/>
</dbReference>
<gene>
    <name evidence="1" type="ORF">BJ138DRAFT_1101101</name>
</gene>
<name>A0ACB8AD22_9AGAM</name>
<evidence type="ECO:0000313" key="1">
    <source>
        <dbReference type="EMBL" id="KAH7911376.1"/>
    </source>
</evidence>
<proteinExistence type="predicted"/>
<sequence>MPALSDGEIEYCSSKAFWSRSPASSVARQFPYHASDSFDMDVNSDKLRLFSRGSQQYGVVHIKQSDGIGNKICVDVVFGSHNEKLLDRTAMFHLKREGNDHGIGIFTPTVIGGIHTQNDRLWFDVTFTFPGGDGRLWNIQEFETDTPFYEYKMDQLNKVFFKNISLKTVNASISVGAIVAEVGSFETSNSNIKGHFNATSRLTLRTSNGPITGTVDISNDPTSGTEYAVALETSNSRINTSIKLTSTNGTHGLFKVDATTSNDPVNLSYAYSPVDSTLKCNVHSSNSRVDIRMYQAFEGGFEVSTSNSHASVERLDKEDPSGEERRRVVRLTRNPVRGQVSGNLYWQDGSHRGSGFVKVSTSNGAATLTL</sequence>
<protein>
    <submittedName>
        <fullName evidence="1">Uncharacterized protein</fullName>
    </submittedName>
</protein>
<organism evidence="1 2">
    <name type="scientific">Hygrophoropsis aurantiaca</name>
    <dbReference type="NCBI Taxonomy" id="72124"/>
    <lineage>
        <taxon>Eukaryota</taxon>
        <taxon>Fungi</taxon>
        <taxon>Dikarya</taxon>
        <taxon>Basidiomycota</taxon>
        <taxon>Agaricomycotina</taxon>
        <taxon>Agaricomycetes</taxon>
        <taxon>Agaricomycetidae</taxon>
        <taxon>Boletales</taxon>
        <taxon>Coniophorineae</taxon>
        <taxon>Hygrophoropsidaceae</taxon>
        <taxon>Hygrophoropsis</taxon>
    </lineage>
</organism>
<reference evidence="1" key="1">
    <citation type="journal article" date="2021" name="New Phytol.">
        <title>Evolutionary innovations through gain and loss of genes in the ectomycorrhizal Boletales.</title>
        <authorList>
            <person name="Wu G."/>
            <person name="Miyauchi S."/>
            <person name="Morin E."/>
            <person name="Kuo A."/>
            <person name="Drula E."/>
            <person name="Varga T."/>
            <person name="Kohler A."/>
            <person name="Feng B."/>
            <person name="Cao Y."/>
            <person name="Lipzen A."/>
            <person name="Daum C."/>
            <person name="Hundley H."/>
            <person name="Pangilinan J."/>
            <person name="Johnson J."/>
            <person name="Barry K."/>
            <person name="LaButti K."/>
            <person name="Ng V."/>
            <person name="Ahrendt S."/>
            <person name="Min B."/>
            <person name="Choi I.G."/>
            <person name="Park H."/>
            <person name="Plett J.M."/>
            <person name="Magnuson J."/>
            <person name="Spatafora J.W."/>
            <person name="Nagy L.G."/>
            <person name="Henrissat B."/>
            <person name="Grigoriev I.V."/>
            <person name="Yang Z.L."/>
            <person name="Xu J."/>
            <person name="Martin F.M."/>
        </authorList>
    </citation>
    <scope>NUCLEOTIDE SEQUENCE</scope>
    <source>
        <strain evidence="1">ATCC 28755</strain>
    </source>
</reference>
<keyword evidence="2" id="KW-1185">Reference proteome</keyword>
<evidence type="ECO:0000313" key="2">
    <source>
        <dbReference type="Proteomes" id="UP000790377"/>
    </source>
</evidence>
<accession>A0ACB8AD22</accession>
<comment type="caution">
    <text evidence="1">The sequence shown here is derived from an EMBL/GenBank/DDBJ whole genome shotgun (WGS) entry which is preliminary data.</text>
</comment>
<dbReference type="EMBL" id="MU267680">
    <property type="protein sequence ID" value="KAH7911376.1"/>
    <property type="molecule type" value="Genomic_DNA"/>
</dbReference>